<dbReference type="SUPFAM" id="SSF100950">
    <property type="entry name" value="NagB/RpiA/CoA transferase-like"/>
    <property type="match status" value="1"/>
</dbReference>
<gene>
    <name evidence="5" type="ORF">CR194_06410</name>
</gene>
<dbReference type="PROSITE" id="PS51000">
    <property type="entry name" value="HTH_DEOR_2"/>
    <property type="match status" value="1"/>
</dbReference>
<keyword evidence="3" id="KW-0804">Transcription</keyword>
<dbReference type="Gene3D" id="1.10.10.10">
    <property type="entry name" value="Winged helix-like DNA-binding domain superfamily/Winged helix DNA-binding domain"/>
    <property type="match status" value="1"/>
</dbReference>
<dbReference type="SUPFAM" id="SSF46785">
    <property type="entry name" value="Winged helix' DNA-binding domain"/>
    <property type="match status" value="1"/>
</dbReference>
<dbReference type="RefSeq" id="WP_110608778.1">
    <property type="nucleotide sequence ID" value="NZ_PDOD01000001.1"/>
</dbReference>
<dbReference type="GO" id="GO:0003700">
    <property type="term" value="F:DNA-binding transcription factor activity"/>
    <property type="evidence" value="ECO:0007669"/>
    <property type="project" value="InterPro"/>
</dbReference>
<evidence type="ECO:0000256" key="2">
    <source>
        <dbReference type="ARBA" id="ARBA00023125"/>
    </source>
</evidence>
<dbReference type="InterPro" id="IPR037171">
    <property type="entry name" value="NagB/RpiA_transferase-like"/>
</dbReference>
<feature type="domain" description="HTH deoR-type" evidence="4">
    <location>
        <begin position="3"/>
        <end position="58"/>
    </location>
</feature>
<protein>
    <submittedName>
        <fullName evidence="5">DeoR family transcriptional regulator</fullName>
    </submittedName>
</protein>
<dbReference type="PROSITE" id="PS00894">
    <property type="entry name" value="HTH_DEOR_1"/>
    <property type="match status" value="1"/>
</dbReference>
<evidence type="ECO:0000256" key="1">
    <source>
        <dbReference type="ARBA" id="ARBA00023015"/>
    </source>
</evidence>
<evidence type="ECO:0000313" key="5">
    <source>
        <dbReference type="EMBL" id="PYZ95143.1"/>
    </source>
</evidence>
<name>A0A323TRH5_9BACI</name>
<dbReference type="EMBL" id="PDOD01000001">
    <property type="protein sequence ID" value="PYZ95143.1"/>
    <property type="molecule type" value="Genomic_DNA"/>
</dbReference>
<dbReference type="InterPro" id="IPR001034">
    <property type="entry name" value="DeoR_HTH"/>
</dbReference>
<dbReference type="PANTHER" id="PTHR30363:SF51">
    <property type="entry name" value="HTH-TYPE TRANSCRIPTIONAL REPRESSOR GLCR"/>
    <property type="match status" value="1"/>
</dbReference>
<proteinExistence type="predicted"/>
<dbReference type="PANTHER" id="PTHR30363">
    <property type="entry name" value="HTH-TYPE TRANSCRIPTIONAL REGULATOR SRLR-RELATED"/>
    <property type="match status" value="1"/>
</dbReference>
<dbReference type="InterPro" id="IPR018356">
    <property type="entry name" value="Tscrpt_reg_HTH_DeoR_CS"/>
</dbReference>
<organism evidence="5 6">
    <name type="scientific">Salipaludibacillus keqinensis</name>
    <dbReference type="NCBI Taxonomy" id="2045207"/>
    <lineage>
        <taxon>Bacteria</taxon>
        <taxon>Bacillati</taxon>
        <taxon>Bacillota</taxon>
        <taxon>Bacilli</taxon>
        <taxon>Bacillales</taxon>
        <taxon>Bacillaceae</taxon>
    </lineage>
</organism>
<accession>A0A323TRH5</accession>
<dbReference type="PRINTS" id="PR00037">
    <property type="entry name" value="HTHLACR"/>
</dbReference>
<reference evidence="5 6" key="1">
    <citation type="submission" date="2017-10" db="EMBL/GenBank/DDBJ databases">
        <title>Bacillus sp. nov., a halophilic bacterium isolated from a Keqin Lake.</title>
        <authorList>
            <person name="Wang H."/>
        </authorList>
    </citation>
    <scope>NUCLEOTIDE SEQUENCE [LARGE SCALE GENOMIC DNA]</scope>
    <source>
        <strain evidence="5 6">KQ-12</strain>
    </source>
</reference>
<dbReference type="InterPro" id="IPR036388">
    <property type="entry name" value="WH-like_DNA-bd_sf"/>
</dbReference>
<dbReference type="InterPro" id="IPR050313">
    <property type="entry name" value="Carb_Metab_HTH_regulators"/>
</dbReference>
<keyword evidence="6" id="KW-1185">Reference proteome</keyword>
<dbReference type="InterPro" id="IPR036390">
    <property type="entry name" value="WH_DNA-bd_sf"/>
</dbReference>
<dbReference type="SMART" id="SM01134">
    <property type="entry name" value="DeoRC"/>
    <property type="match status" value="1"/>
</dbReference>
<dbReference type="GO" id="GO:0003677">
    <property type="term" value="F:DNA binding"/>
    <property type="evidence" value="ECO:0007669"/>
    <property type="project" value="UniProtKB-KW"/>
</dbReference>
<dbReference type="Gene3D" id="3.40.50.1360">
    <property type="match status" value="1"/>
</dbReference>
<comment type="caution">
    <text evidence="5">The sequence shown here is derived from an EMBL/GenBank/DDBJ whole genome shotgun (WGS) entry which is preliminary data.</text>
</comment>
<dbReference type="SMART" id="SM00420">
    <property type="entry name" value="HTH_DEOR"/>
    <property type="match status" value="1"/>
</dbReference>
<evidence type="ECO:0000259" key="4">
    <source>
        <dbReference type="PROSITE" id="PS51000"/>
    </source>
</evidence>
<dbReference type="AlphaFoldDB" id="A0A323TRH5"/>
<dbReference type="InterPro" id="IPR014036">
    <property type="entry name" value="DeoR-like_C"/>
</dbReference>
<keyword evidence="2" id="KW-0238">DNA-binding</keyword>
<evidence type="ECO:0000313" key="6">
    <source>
        <dbReference type="Proteomes" id="UP000248214"/>
    </source>
</evidence>
<sequence length="251" mass="28168">MNQGERLEAIKHYLTEHDSIQIEKVCDMFQVSKDTARRDLVRLENNNQIIRTRGGAMRSPIVREIASYHERLKKLTDAHKQIGKMAAAEIEKDDRIILDASTTVQTCAIALSEKECTVVTNSIHQADVLAPFPSVTVHLVGGQLHKSHLYMYGVEACHSLSRFFVNKAFIGVVGISNNGITVAHDEDAAMKKQMIRQAEEVFVLADHTKFGKTDFVKIADFREIDCIITDQAVEAKLMHQLINQGVKVMVI</sequence>
<evidence type="ECO:0000256" key="3">
    <source>
        <dbReference type="ARBA" id="ARBA00023163"/>
    </source>
</evidence>
<keyword evidence="1" id="KW-0805">Transcription regulation</keyword>
<dbReference type="Proteomes" id="UP000248214">
    <property type="component" value="Unassembled WGS sequence"/>
</dbReference>
<dbReference type="Pfam" id="PF00455">
    <property type="entry name" value="DeoRC"/>
    <property type="match status" value="1"/>
</dbReference>
<dbReference type="OrthoDB" id="9798651at2"/>
<dbReference type="Pfam" id="PF08220">
    <property type="entry name" value="HTH_DeoR"/>
    <property type="match status" value="1"/>
</dbReference>